<evidence type="ECO:0000313" key="13">
    <source>
        <dbReference type="Proteomes" id="UP000301870"/>
    </source>
</evidence>
<evidence type="ECO:0000256" key="8">
    <source>
        <dbReference type="ARBA" id="ARBA00036320"/>
    </source>
</evidence>
<evidence type="ECO:0000256" key="10">
    <source>
        <dbReference type="SAM" id="MobiDB-lite"/>
    </source>
</evidence>
<evidence type="ECO:0000256" key="11">
    <source>
        <dbReference type="SAM" id="SignalP"/>
    </source>
</evidence>
<dbReference type="InterPro" id="IPR043504">
    <property type="entry name" value="Peptidase_S1_PA_chymotrypsin"/>
</dbReference>
<feature type="signal peptide" evidence="11">
    <location>
        <begin position="1"/>
        <end position="16"/>
    </location>
</feature>
<dbReference type="PANTHER" id="PTHR24276">
    <property type="entry name" value="POLYSERASE-RELATED"/>
    <property type="match status" value="1"/>
</dbReference>
<dbReference type="PROSITE" id="PS50240">
    <property type="entry name" value="TRYPSIN_DOM"/>
    <property type="match status" value="1"/>
</dbReference>
<keyword evidence="3" id="KW-0222">Digestion</keyword>
<dbReference type="GeneID" id="111360641"/>
<comment type="catalytic activity">
    <reaction evidence="8">
        <text>Preferential cleavage: Arg-|-Xaa, Lys-|-Xaa.</text>
        <dbReference type="EC" id="3.4.21.4"/>
    </reaction>
</comment>
<feature type="region of interest" description="Disordered" evidence="10">
    <location>
        <begin position="99"/>
        <end position="137"/>
    </location>
</feature>
<dbReference type="OrthoDB" id="7452977at2759"/>
<dbReference type="GO" id="GO:0004252">
    <property type="term" value="F:serine-type endopeptidase activity"/>
    <property type="evidence" value="ECO:0007669"/>
    <property type="project" value="UniProtKB-EC"/>
</dbReference>
<dbReference type="PRINTS" id="PR00722">
    <property type="entry name" value="CHYMOTRYPSIN"/>
</dbReference>
<keyword evidence="6" id="KW-0865">Zymogen</keyword>
<evidence type="ECO:0000256" key="6">
    <source>
        <dbReference type="ARBA" id="ARBA00023145"/>
    </source>
</evidence>
<evidence type="ECO:0000313" key="14">
    <source>
        <dbReference type="RefSeq" id="XP_022832452.1"/>
    </source>
</evidence>
<evidence type="ECO:0000256" key="9">
    <source>
        <dbReference type="ARBA" id="ARBA00038868"/>
    </source>
</evidence>
<dbReference type="KEGG" id="sliu:111360641"/>
<evidence type="ECO:0000256" key="5">
    <source>
        <dbReference type="ARBA" id="ARBA00022825"/>
    </source>
</evidence>
<keyword evidence="4" id="KW-0378">Hydrolase</keyword>
<dbReference type="GO" id="GO:0006508">
    <property type="term" value="P:proteolysis"/>
    <property type="evidence" value="ECO:0007669"/>
    <property type="project" value="UniProtKB-KW"/>
</dbReference>
<proteinExistence type="inferred from homology"/>
<dbReference type="Gene3D" id="2.40.10.10">
    <property type="entry name" value="Trypsin-like serine proteases"/>
    <property type="match status" value="1"/>
</dbReference>
<feature type="chain" id="PRO_5039908866" description="trypsin" evidence="11">
    <location>
        <begin position="17"/>
        <end position="335"/>
    </location>
</feature>
<dbReference type="GO" id="GO:0007586">
    <property type="term" value="P:digestion"/>
    <property type="evidence" value="ECO:0007669"/>
    <property type="project" value="UniProtKB-KW"/>
</dbReference>
<dbReference type="EC" id="3.4.21.4" evidence="9"/>
<keyword evidence="2" id="KW-0645">Protease</keyword>
<dbReference type="InterPro" id="IPR050430">
    <property type="entry name" value="Peptidase_S1"/>
</dbReference>
<accession>A0A9J7EQ78</accession>
<dbReference type="InterPro" id="IPR001254">
    <property type="entry name" value="Trypsin_dom"/>
</dbReference>
<sequence length="335" mass="37120">MILVLLVLFIPEQVLSDLRLLGGKDVNDTDYRFVVRLEAIAASKRKHHRSMVQDIHVCTGVVLSEYWTLTAAHCVVELEDLTRKTNKILRKAVVRVNSNKGTRQGPEEQPEDIAPVPEEKPEPKQESVTKPTPVTEPIRVTTTTRTPFYTTTQHPKSVTTTYAIVAMYKHSGYRDVSVNENIHVKNDIAMLQTDQITLQEYGKVGSGDFTSLIGYESKILGYGLRQPDGDTSKAPRLLQLLHVLVVECPPDNEMYPVICVAAHCKTERAMLCKGDAGGPLISFFGVIGLIGKNTNVHCIQTTITSATTVGHLLPLSPYLTWITSHILNTEPVAQL</sequence>
<evidence type="ECO:0000256" key="3">
    <source>
        <dbReference type="ARBA" id="ARBA00022757"/>
    </source>
</evidence>
<reference evidence="14" key="1">
    <citation type="submission" date="2025-08" db="UniProtKB">
        <authorList>
            <consortium name="RefSeq"/>
        </authorList>
    </citation>
    <scope>IDENTIFICATION</scope>
    <source>
        <strain evidence="14">Ishihara</strain>
        <tissue evidence="14">Whole body</tissue>
    </source>
</reference>
<protein>
    <recommendedName>
        <fullName evidence="9">trypsin</fullName>
        <ecNumber evidence="9">3.4.21.4</ecNumber>
    </recommendedName>
</protein>
<feature type="domain" description="Peptidase S1" evidence="12">
    <location>
        <begin position="20"/>
        <end position="327"/>
    </location>
</feature>
<evidence type="ECO:0000259" key="12">
    <source>
        <dbReference type="PROSITE" id="PS50240"/>
    </source>
</evidence>
<dbReference type="PROSITE" id="PS00134">
    <property type="entry name" value="TRYPSIN_HIS"/>
    <property type="match status" value="1"/>
</dbReference>
<dbReference type="Pfam" id="PF00089">
    <property type="entry name" value="Trypsin"/>
    <property type="match status" value="2"/>
</dbReference>
<keyword evidence="7" id="KW-1015">Disulfide bond</keyword>
<dbReference type="AlphaFoldDB" id="A0A9J7EQ78"/>
<keyword evidence="5" id="KW-0720">Serine protease</keyword>
<dbReference type="Proteomes" id="UP000301870">
    <property type="component" value="Chromosome Z"/>
</dbReference>
<dbReference type="InterPro" id="IPR009003">
    <property type="entry name" value="Peptidase_S1_PA"/>
</dbReference>
<dbReference type="PANTHER" id="PTHR24276:SF97">
    <property type="entry name" value="GH13245P2-RELATED"/>
    <property type="match status" value="1"/>
</dbReference>
<name>A0A9J7EQ78_SPOLT</name>
<evidence type="ECO:0000256" key="4">
    <source>
        <dbReference type="ARBA" id="ARBA00022801"/>
    </source>
</evidence>
<comment type="similarity">
    <text evidence="1">Belongs to the peptidase S1 family.</text>
</comment>
<keyword evidence="13" id="KW-1185">Reference proteome</keyword>
<evidence type="ECO:0000256" key="2">
    <source>
        <dbReference type="ARBA" id="ARBA00022670"/>
    </source>
</evidence>
<feature type="compositionally biased region" description="Basic and acidic residues" evidence="10">
    <location>
        <begin position="117"/>
        <end position="127"/>
    </location>
</feature>
<dbReference type="SMART" id="SM00020">
    <property type="entry name" value="Tryp_SPc"/>
    <property type="match status" value="1"/>
</dbReference>
<gene>
    <name evidence="14" type="primary">LOC111360641</name>
</gene>
<evidence type="ECO:0000256" key="1">
    <source>
        <dbReference type="ARBA" id="ARBA00007664"/>
    </source>
</evidence>
<organism evidence="13 14">
    <name type="scientific">Spodoptera litura</name>
    <name type="common">Asian cotton leafworm</name>
    <dbReference type="NCBI Taxonomy" id="69820"/>
    <lineage>
        <taxon>Eukaryota</taxon>
        <taxon>Metazoa</taxon>
        <taxon>Ecdysozoa</taxon>
        <taxon>Arthropoda</taxon>
        <taxon>Hexapoda</taxon>
        <taxon>Insecta</taxon>
        <taxon>Pterygota</taxon>
        <taxon>Neoptera</taxon>
        <taxon>Endopterygota</taxon>
        <taxon>Lepidoptera</taxon>
        <taxon>Glossata</taxon>
        <taxon>Ditrysia</taxon>
        <taxon>Noctuoidea</taxon>
        <taxon>Noctuidae</taxon>
        <taxon>Amphipyrinae</taxon>
        <taxon>Spodoptera</taxon>
    </lineage>
</organism>
<dbReference type="SUPFAM" id="SSF50494">
    <property type="entry name" value="Trypsin-like serine proteases"/>
    <property type="match status" value="1"/>
</dbReference>
<dbReference type="RefSeq" id="XP_022832452.1">
    <property type="nucleotide sequence ID" value="XM_022976684.1"/>
</dbReference>
<dbReference type="InterPro" id="IPR018114">
    <property type="entry name" value="TRYPSIN_HIS"/>
</dbReference>
<dbReference type="InterPro" id="IPR001314">
    <property type="entry name" value="Peptidase_S1A"/>
</dbReference>
<keyword evidence="11" id="KW-0732">Signal</keyword>
<evidence type="ECO:0000256" key="7">
    <source>
        <dbReference type="ARBA" id="ARBA00023157"/>
    </source>
</evidence>